<evidence type="ECO:0000256" key="5">
    <source>
        <dbReference type="ARBA" id="ARBA00047676"/>
    </source>
</evidence>
<feature type="compositionally biased region" description="Basic and acidic residues" evidence="7">
    <location>
        <begin position="163"/>
        <end position="184"/>
    </location>
</feature>
<evidence type="ECO:0000256" key="6">
    <source>
        <dbReference type="ARBA" id="ARBA00048018"/>
    </source>
</evidence>
<dbReference type="SUPFAM" id="SSF69500">
    <property type="entry name" value="DTD-like"/>
    <property type="match status" value="1"/>
</dbReference>
<evidence type="ECO:0000256" key="4">
    <source>
        <dbReference type="ARBA" id="ARBA00032747"/>
    </source>
</evidence>
<proteinExistence type="inferred from homology"/>
<dbReference type="EMBL" id="MLQL01000071">
    <property type="protein sequence ID" value="OQE11866.1"/>
    <property type="molecule type" value="Genomic_DNA"/>
</dbReference>
<comment type="catalytic activity">
    <reaction evidence="6">
        <text>a D-aminoacyl-tRNA + H2O = a tRNA + a D-alpha-amino acid + H(+)</text>
        <dbReference type="Rhea" id="RHEA:13953"/>
        <dbReference type="Rhea" id="RHEA-COMP:10123"/>
        <dbReference type="Rhea" id="RHEA-COMP:10124"/>
        <dbReference type="ChEBI" id="CHEBI:15377"/>
        <dbReference type="ChEBI" id="CHEBI:15378"/>
        <dbReference type="ChEBI" id="CHEBI:59871"/>
        <dbReference type="ChEBI" id="CHEBI:78442"/>
        <dbReference type="ChEBI" id="CHEBI:79333"/>
        <dbReference type="EC" id="3.1.1.96"/>
    </reaction>
</comment>
<keyword evidence="9" id="KW-1185">Reference proteome</keyword>
<dbReference type="PANTHER" id="PTHR10472:SF5">
    <property type="entry name" value="D-AMINOACYL-TRNA DEACYLASE 1"/>
    <property type="match status" value="1"/>
</dbReference>
<evidence type="ECO:0000313" key="9">
    <source>
        <dbReference type="Proteomes" id="UP000191342"/>
    </source>
</evidence>
<accession>A0A1V6SD45</accession>
<dbReference type="GO" id="GO:0005737">
    <property type="term" value="C:cytoplasm"/>
    <property type="evidence" value="ECO:0007669"/>
    <property type="project" value="InterPro"/>
</dbReference>
<feature type="region of interest" description="Disordered" evidence="7">
    <location>
        <begin position="160"/>
        <end position="184"/>
    </location>
</feature>
<organism evidence="8 9">
    <name type="scientific">Penicillium flavigenum</name>
    <dbReference type="NCBI Taxonomy" id="254877"/>
    <lineage>
        <taxon>Eukaryota</taxon>
        <taxon>Fungi</taxon>
        <taxon>Dikarya</taxon>
        <taxon>Ascomycota</taxon>
        <taxon>Pezizomycotina</taxon>
        <taxon>Eurotiomycetes</taxon>
        <taxon>Eurotiomycetidae</taxon>
        <taxon>Eurotiales</taxon>
        <taxon>Aspergillaceae</taxon>
        <taxon>Penicillium</taxon>
    </lineage>
</organism>
<name>A0A1V6SD45_9EURO</name>
<comment type="catalytic activity">
    <reaction evidence="5">
        <text>glycyl-tRNA(Ala) + H2O = tRNA(Ala) + glycine + H(+)</text>
        <dbReference type="Rhea" id="RHEA:53744"/>
        <dbReference type="Rhea" id="RHEA-COMP:9657"/>
        <dbReference type="Rhea" id="RHEA-COMP:13640"/>
        <dbReference type="ChEBI" id="CHEBI:15377"/>
        <dbReference type="ChEBI" id="CHEBI:15378"/>
        <dbReference type="ChEBI" id="CHEBI:57305"/>
        <dbReference type="ChEBI" id="CHEBI:78442"/>
        <dbReference type="ChEBI" id="CHEBI:78522"/>
        <dbReference type="EC" id="3.1.1.96"/>
    </reaction>
</comment>
<evidence type="ECO:0000256" key="7">
    <source>
        <dbReference type="SAM" id="MobiDB-lite"/>
    </source>
</evidence>
<evidence type="ECO:0000256" key="3">
    <source>
        <dbReference type="ARBA" id="ARBA00020007"/>
    </source>
</evidence>
<protein>
    <recommendedName>
        <fullName evidence="3">D-aminoacyl-tRNA deacylase</fullName>
        <ecNumber evidence="2">3.1.1.96</ecNumber>
    </recommendedName>
    <alternativeName>
        <fullName evidence="4">Gly-tRNA(Ala) deacylase</fullName>
    </alternativeName>
</protein>
<dbReference type="OrthoDB" id="275783at2759"/>
<dbReference type="GO" id="GO:0051500">
    <property type="term" value="F:D-tyrosyl-tRNA(Tyr) deacylase activity"/>
    <property type="evidence" value="ECO:0007669"/>
    <property type="project" value="TreeGrafter"/>
</dbReference>
<dbReference type="AlphaFoldDB" id="A0A1V6SD45"/>
<dbReference type="PANTHER" id="PTHR10472">
    <property type="entry name" value="D-TYROSYL-TRNA TYR DEACYLASE"/>
    <property type="match status" value="1"/>
</dbReference>
<gene>
    <name evidence="8" type="ORF">PENFLA_c071G10470</name>
</gene>
<evidence type="ECO:0000256" key="1">
    <source>
        <dbReference type="ARBA" id="ARBA00009673"/>
    </source>
</evidence>
<evidence type="ECO:0000313" key="8">
    <source>
        <dbReference type="EMBL" id="OQE11866.1"/>
    </source>
</evidence>
<dbReference type="Pfam" id="PF02580">
    <property type="entry name" value="Tyr_Deacylase"/>
    <property type="match status" value="1"/>
</dbReference>
<sequence length="184" mass="20715">MKAVLQRVLAASITIDGHLVKSIQRGMLVLITLDKKNTERDVNSMVARILRAELWPSEKGDGQGKWERNIQDIGGELLCVSQYTLHNHLKRDNAHDPTDDRVVHQLYAYLIQQLSSDYQPEKVKNGTLEALTDAELMDDTPIQVEYHSANAVVTIKVNTRVSNESKESEGDNKTPPSKEKDLVK</sequence>
<comment type="caution">
    <text evidence="8">The sequence shown here is derived from an EMBL/GenBank/DDBJ whole genome shotgun (WGS) entry which is preliminary data.</text>
</comment>
<dbReference type="EC" id="3.1.1.96" evidence="2"/>
<dbReference type="Gene3D" id="3.50.80.10">
    <property type="entry name" value="D-tyrosyl-tRNA(Tyr) deacylase"/>
    <property type="match status" value="1"/>
</dbReference>
<dbReference type="Proteomes" id="UP000191342">
    <property type="component" value="Unassembled WGS sequence"/>
</dbReference>
<reference evidence="9" key="1">
    <citation type="journal article" date="2017" name="Nat. Microbiol.">
        <title>Global analysis of biosynthetic gene clusters reveals vast potential of secondary metabolite production in Penicillium species.</title>
        <authorList>
            <person name="Nielsen J.C."/>
            <person name="Grijseels S."/>
            <person name="Prigent S."/>
            <person name="Ji B."/>
            <person name="Dainat J."/>
            <person name="Nielsen K.F."/>
            <person name="Frisvad J.C."/>
            <person name="Workman M."/>
            <person name="Nielsen J."/>
        </authorList>
    </citation>
    <scope>NUCLEOTIDE SEQUENCE [LARGE SCALE GENOMIC DNA]</scope>
    <source>
        <strain evidence="9">IBT 14082</strain>
    </source>
</reference>
<evidence type="ECO:0000256" key="2">
    <source>
        <dbReference type="ARBA" id="ARBA00013056"/>
    </source>
</evidence>
<dbReference type="InterPro" id="IPR023509">
    <property type="entry name" value="DTD-like_sf"/>
</dbReference>
<dbReference type="InterPro" id="IPR003732">
    <property type="entry name" value="Daa-tRNA_deacyls_DTD"/>
</dbReference>
<comment type="similarity">
    <text evidence="1">Belongs to the DTD family.</text>
</comment>